<reference evidence="8" key="1">
    <citation type="submission" date="2021-05" db="EMBL/GenBank/DDBJ databases">
        <title>Genome of Sphingobium sp. strain.</title>
        <authorList>
            <person name="Fan R."/>
        </authorList>
    </citation>
    <scope>NUCLEOTIDE SEQUENCE</scope>
    <source>
        <strain evidence="8">H33</strain>
    </source>
</reference>
<dbReference type="RefSeq" id="WP_214621833.1">
    <property type="nucleotide sequence ID" value="NZ_JAHGAW010000002.1"/>
</dbReference>
<feature type="compositionally biased region" description="Low complexity" evidence="5">
    <location>
        <begin position="22"/>
        <end position="36"/>
    </location>
</feature>
<feature type="domain" description="Sulfatase N-terminal" evidence="7">
    <location>
        <begin position="40"/>
        <end position="338"/>
    </location>
</feature>
<keyword evidence="4" id="KW-0106">Calcium</keyword>
<keyword evidence="9" id="KW-1185">Reference proteome</keyword>
<dbReference type="GO" id="GO:0004065">
    <property type="term" value="F:arylsulfatase activity"/>
    <property type="evidence" value="ECO:0007669"/>
    <property type="project" value="TreeGrafter"/>
</dbReference>
<feature type="chain" id="PRO_5040816855" evidence="6">
    <location>
        <begin position="19"/>
        <end position="468"/>
    </location>
</feature>
<feature type="signal peptide" evidence="6">
    <location>
        <begin position="1"/>
        <end position="18"/>
    </location>
</feature>
<sequence length="468" mass="50229">MASAFALGAFLFPPTPGAAQVTPRATSASPAPSARTEGPPNVILILADDLGVEGINAYGGEYFTPNVDRLAREGVRFDNAHATPLCSPSRTRIMTGLENHRNYQAFGFLAPGQRTFGNMLKEAGYTTGMVGKWQLMGNGFDGRVGITPEAAGFDESYLWQLRALDAKGSRYWGPTRGQNGVVRINEEGFGPDNDGDFALDFIKRHKAKPFFLYYSMVLVHSPFVPTPDSMTAKGQKERFAGMVTYMDRKVGELMAKLEAEGLDRNTVIIFTGDNGTARAITSIRDGHIVPGGKGTPTVSGTHVPMIAWGPGRVPAGKVTPALFDFADMMPTFADIAGAPASAGQVDGVSQWPVIEGKATAARDSIFIHYAPMWQFEPTRFAFDAHWKVYGDGRFVSVDSIAGTETPVAANNMKGEAAKRFAALSKILKDTKDGPLDQTRFPWCEGKPSKDAAQPSVIAGCDFSPGGAE</sequence>
<comment type="caution">
    <text evidence="8">The sequence shown here is derived from an EMBL/GenBank/DDBJ whole genome shotgun (WGS) entry which is preliminary data.</text>
</comment>
<feature type="region of interest" description="Disordered" evidence="5">
    <location>
        <begin position="19"/>
        <end position="38"/>
    </location>
</feature>
<keyword evidence="3 8" id="KW-0378">Hydrolase</keyword>
<dbReference type="InterPro" id="IPR050738">
    <property type="entry name" value="Sulfatase"/>
</dbReference>
<dbReference type="GO" id="GO:0046872">
    <property type="term" value="F:metal ion binding"/>
    <property type="evidence" value="ECO:0007669"/>
    <property type="project" value="UniProtKB-KW"/>
</dbReference>
<dbReference type="Proteomes" id="UP001138757">
    <property type="component" value="Unassembled WGS sequence"/>
</dbReference>
<dbReference type="AlphaFoldDB" id="A0A9X1IPU8"/>
<dbReference type="PANTHER" id="PTHR42693:SF53">
    <property type="entry name" value="ENDO-4-O-SULFATASE"/>
    <property type="match status" value="1"/>
</dbReference>
<evidence type="ECO:0000256" key="6">
    <source>
        <dbReference type="SAM" id="SignalP"/>
    </source>
</evidence>
<dbReference type="EMBL" id="JAHGAW010000002">
    <property type="protein sequence ID" value="MBT2186090.1"/>
    <property type="molecule type" value="Genomic_DNA"/>
</dbReference>
<organism evidence="8 9">
    <name type="scientific">Sphingobium nicotianae</name>
    <dbReference type="NCBI Taxonomy" id="2782607"/>
    <lineage>
        <taxon>Bacteria</taxon>
        <taxon>Pseudomonadati</taxon>
        <taxon>Pseudomonadota</taxon>
        <taxon>Alphaproteobacteria</taxon>
        <taxon>Sphingomonadales</taxon>
        <taxon>Sphingomonadaceae</taxon>
        <taxon>Sphingobium</taxon>
    </lineage>
</organism>
<feature type="region of interest" description="Disordered" evidence="5">
    <location>
        <begin position="438"/>
        <end position="468"/>
    </location>
</feature>
<dbReference type="CDD" id="cd16151">
    <property type="entry name" value="sulfatase_like"/>
    <property type="match status" value="1"/>
</dbReference>
<keyword evidence="6" id="KW-0732">Signal</keyword>
<comment type="similarity">
    <text evidence="1">Belongs to the sulfatase family.</text>
</comment>
<dbReference type="InterPro" id="IPR017850">
    <property type="entry name" value="Alkaline_phosphatase_core_sf"/>
</dbReference>
<evidence type="ECO:0000256" key="2">
    <source>
        <dbReference type="ARBA" id="ARBA00022723"/>
    </source>
</evidence>
<evidence type="ECO:0000256" key="5">
    <source>
        <dbReference type="SAM" id="MobiDB-lite"/>
    </source>
</evidence>
<proteinExistence type="inferred from homology"/>
<evidence type="ECO:0000313" key="9">
    <source>
        <dbReference type="Proteomes" id="UP001138757"/>
    </source>
</evidence>
<evidence type="ECO:0000256" key="1">
    <source>
        <dbReference type="ARBA" id="ARBA00008779"/>
    </source>
</evidence>
<accession>A0A9X1IPU8</accession>
<evidence type="ECO:0000256" key="3">
    <source>
        <dbReference type="ARBA" id="ARBA00022801"/>
    </source>
</evidence>
<dbReference type="InterPro" id="IPR000917">
    <property type="entry name" value="Sulfatase_N"/>
</dbReference>
<evidence type="ECO:0000259" key="7">
    <source>
        <dbReference type="Pfam" id="PF00884"/>
    </source>
</evidence>
<dbReference type="InterPro" id="IPR024607">
    <property type="entry name" value="Sulfatase_CS"/>
</dbReference>
<protein>
    <submittedName>
        <fullName evidence="8">Sulfatase-like hydrolase/transferase</fullName>
    </submittedName>
</protein>
<keyword evidence="2" id="KW-0479">Metal-binding</keyword>
<dbReference type="Gene3D" id="3.40.720.10">
    <property type="entry name" value="Alkaline Phosphatase, subunit A"/>
    <property type="match status" value="1"/>
</dbReference>
<dbReference type="PANTHER" id="PTHR42693">
    <property type="entry name" value="ARYLSULFATASE FAMILY MEMBER"/>
    <property type="match status" value="1"/>
</dbReference>
<gene>
    <name evidence="8" type="ORF">KK488_03940</name>
</gene>
<dbReference type="Pfam" id="PF00884">
    <property type="entry name" value="Sulfatase"/>
    <property type="match status" value="1"/>
</dbReference>
<name>A0A9X1IPU8_9SPHN</name>
<dbReference type="PROSITE" id="PS00523">
    <property type="entry name" value="SULFATASE_1"/>
    <property type="match status" value="1"/>
</dbReference>
<evidence type="ECO:0000313" key="8">
    <source>
        <dbReference type="EMBL" id="MBT2186090.1"/>
    </source>
</evidence>
<evidence type="ECO:0000256" key="4">
    <source>
        <dbReference type="ARBA" id="ARBA00022837"/>
    </source>
</evidence>
<dbReference type="SUPFAM" id="SSF53649">
    <property type="entry name" value="Alkaline phosphatase-like"/>
    <property type="match status" value="1"/>
</dbReference>